<dbReference type="HAMAP" id="MF_00211">
    <property type="entry name" value="TrpD"/>
    <property type="match status" value="1"/>
</dbReference>
<dbReference type="SUPFAM" id="SSF52418">
    <property type="entry name" value="Nucleoside phosphorylase/phosphoribosyltransferase catalytic domain"/>
    <property type="match status" value="1"/>
</dbReference>
<dbReference type="Proteomes" id="UP000030111">
    <property type="component" value="Unassembled WGS sequence"/>
</dbReference>
<dbReference type="InterPro" id="IPR035902">
    <property type="entry name" value="Nuc_phospho_transferase"/>
</dbReference>
<feature type="binding site" evidence="3">
    <location>
        <position position="79"/>
    </location>
    <ligand>
        <name>5-phospho-alpha-D-ribose 1-diphosphate</name>
        <dbReference type="ChEBI" id="CHEBI:58017"/>
    </ligand>
</feature>
<organism evidence="6 7">
    <name type="scientific">Flavobacterium subsaxonicum WB 4.1-42 = DSM 21790</name>
    <dbReference type="NCBI Taxonomy" id="1121898"/>
    <lineage>
        <taxon>Bacteria</taxon>
        <taxon>Pseudomonadati</taxon>
        <taxon>Bacteroidota</taxon>
        <taxon>Flavobacteriia</taxon>
        <taxon>Flavobacteriales</taxon>
        <taxon>Flavobacteriaceae</taxon>
        <taxon>Flavobacterium</taxon>
    </lineage>
</organism>
<feature type="domain" description="Glycosyl transferase family 3" evidence="4">
    <location>
        <begin position="73"/>
        <end position="318"/>
    </location>
</feature>
<feature type="binding site" evidence="3">
    <location>
        <position position="165"/>
    </location>
    <ligand>
        <name>anthranilate</name>
        <dbReference type="ChEBI" id="CHEBI:16567"/>
        <label>2</label>
    </ligand>
</feature>
<feature type="binding site" evidence="3">
    <location>
        <begin position="82"/>
        <end position="83"/>
    </location>
    <ligand>
        <name>5-phospho-alpha-D-ribose 1-diphosphate</name>
        <dbReference type="ChEBI" id="CHEBI:58017"/>
    </ligand>
</feature>
<dbReference type="Gene3D" id="3.40.1030.10">
    <property type="entry name" value="Nucleoside phosphorylase/phosphoribosyltransferase catalytic domain"/>
    <property type="match status" value="1"/>
</dbReference>
<keyword evidence="3" id="KW-0028">Amino-acid biosynthesis</keyword>
<dbReference type="Pfam" id="PF00591">
    <property type="entry name" value="Glycos_transf_3"/>
    <property type="match status" value="1"/>
</dbReference>
<feature type="binding site" evidence="3">
    <location>
        <position position="223"/>
    </location>
    <ligand>
        <name>Mg(2+)</name>
        <dbReference type="ChEBI" id="CHEBI:18420"/>
        <label>2</label>
    </ligand>
</feature>
<evidence type="ECO:0000259" key="4">
    <source>
        <dbReference type="Pfam" id="PF00591"/>
    </source>
</evidence>
<dbReference type="EMBL" id="JRLY01000016">
    <property type="protein sequence ID" value="KGO91624.1"/>
    <property type="molecule type" value="Genomic_DNA"/>
</dbReference>
<keyword evidence="2 3" id="KW-0808">Transferase</keyword>
<dbReference type="EC" id="2.4.2.18" evidence="3"/>
<feature type="binding site" evidence="3">
    <location>
        <begin position="107"/>
        <end position="115"/>
    </location>
    <ligand>
        <name>5-phospho-alpha-D-ribose 1-diphosphate</name>
        <dbReference type="ChEBI" id="CHEBI:58017"/>
    </ligand>
</feature>
<reference evidence="6 7" key="1">
    <citation type="submission" date="2013-09" db="EMBL/GenBank/DDBJ databases">
        <authorList>
            <person name="Zeng Z."/>
            <person name="Chen C."/>
        </authorList>
    </citation>
    <scope>NUCLEOTIDE SEQUENCE [LARGE SCALE GENOMIC DNA]</scope>
    <source>
        <strain evidence="6 7">WB 4.1-42</strain>
    </source>
</reference>
<evidence type="ECO:0000313" key="6">
    <source>
        <dbReference type="EMBL" id="KGO91624.1"/>
    </source>
</evidence>
<keyword evidence="3" id="KW-0460">Magnesium</keyword>
<dbReference type="AlphaFoldDB" id="A0A0A2MH74"/>
<evidence type="ECO:0000259" key="5">
    <source>
        <dbReference type="Pfam" id="PF02885"/>
    </source>
</evidence>
<protein>
    <recommendedName>
        <fullName evidence="3">Anthranilate phosphoribosyltransferase</fullName>
        <ecNumber evidence="3">2.4.2.18</ecNumber>
    </recommendedName>
</protein>
<feature type="binding site" evidence="3">
    <location>
        <begin position="89"/>
        <end position="92"/>
    </location>
    <ligand>
        <name>5-phospho-alpha-D-ribose 1-diphosphate</name>
        <dbReference type="ChEBI" id="CHEBI:58017"/>
    </ligand>
</feature>
<dbReference type="NCBIfam" id="TIGR01245">
    <property type="entry name" value="trpD"/>
    <property type="match status" value="1"/>
</dbReference>
<feature type="domain" description="Glycosyl transferase family 3 N-terminal" evidence="5">
    <location>
        <begin position="2"/>
        <end position="64"/>
    </location>
</feature>
<dbReference type="InterPro" id="IPR000312">
    <property type="entry name" value="Glycosyl_Trfase_fam3"/>
</dbReference>
<dbReference type="GO" id="GO:0000162">
    <property type="term" value="P:L-tryptophan biosynthetic process"/>
    <property type="evidence" value="ECO:0007669"/>
    <property type="project" value="UniProtKB-UniRule"/>
</dbReference>
<keyword evidence="3" id="KW-0479">Metal-binding</keyword>
<comment type="cofactor">
    <cofactor evidence="3">
        <name>Mg(2+)</name>
        <dbReference type="ChEBI" id="CHEBI:18420"/>
    </cofactor>
    <text evidence="3">Binds 2 magnesium ions per monomer.</text>
</comment>
<feature type="binding site" evidence="3">
    <location>
        <position position="224"/>
    </location>
    <ligand>
        <name>Mg(2+)</name>
        <dbReference type="ChEBI" id="CHEBI:18420"/>
        <label>2</label>
    </ligand>
</feature>
<dbReference type="SUPFAM" id="SSF47648">
    <property type="entry name" value="Nucleoside phosphorylase/phosphoribosyltransferase N-terminal domain"/>
    <property type="match status" value="1"/>
</dbReference>
<feature type="binding site" evidence="3">
    <location>
        <position position="87"/>
    </location>
    <ligand>
        <name>5-phospho-alpha-D-ribose 1-diphosphate</name>
        <dbReference type="ChEBI" id="CHEBI:58017"/>
    </ligand>
</feature>
<sequence>MKHILDKIITRAHLDKTEAYNCMLAIGNGTLNDAQTVALITGIQMRGLQLDELNGFREALLELALPMHFDVGDSIDVCGTGGDGKNTFNISTATAFVLAGMGYKVVKHGNYGVSSLCGSSNVLENLGYTFTNNQDALQKQLDSANICFMHAPLFHPALKAVAPLRKALGIATFFNSMGPLVNPANPTHQLSGTYSLELARQYQHALRKERKEFTVLHGMDGFDELTFIGVTRVLGQQRDELIEGSPLQSAIQLSQISGGDTVEAAAKLLANLLQGNGTEQQNTVLAGNVALALQTFSPQKSFEMAFAEAHEAVLSGNAINPLKKITI</sequence>
<keyword evidence="1 3" id="KW-0328">Glycosyltransferase</keyword>
<keyword evidence="7" id="KW-1185">Reference proteome</keyword>
<accession>A0A0A2MH74</accession>
<dbReference type="Pfam" id="PF02885">
    <property type="entry name" value="Glycos_trans_3N"/>
    <property type="match status" value="1"/>
</dbReference>
<dbReference type="InterPro" id="IPR005940">
    <property type="entry name" value="Anthranilate_Pribosyl_Tfrase"/>
</dbReference>
<comment type="pathway">
    <text evidence="3">Amino-acid biosynthesis; L-tryptophan biosynthesis; L-tryptophan from chorismate: step 2/5.</text>
</comment>
<dbReference type="PANTHER" id="PTHR43285:SF2">
    <property type="entry name" value="ANTHRANILATE PHOSPHORIBOSYLTRANSFERASE"/>
    <property type="match status" value="1"/>
</dbReference>
<dbReference type="eggNOG" id="COG0547">
    <property type="taxonomic scope" value="Bacteria"/>
</dbReference>
<feature type="binding site" evidence="3">
    <location>
        <position position="91"/>
    </location>
    <ligand>
        <name>Mg(2+)</name>
        <dbReference type="ChEBI" id="CHEBI:18420"/>
        <label>1</label>
    </ligand>
</feature>
<comment type="subunit">
    <text evidence="3">Homodimer.</text>
</comment>
<comment type="caution">
    <text evidence="6">The sequence shown here is derived from an EMBL/GenBank/DDBJ whole genome shotgun (WGS) entry which is preliminary data.</text>
</comment>
<gene>
    <name evidence="3" type="primary">trpD</name>
    <name evidence="6" type="ORF">Q766_16465</name>
</gene>
<evidence type="ECO:0000313" key="7">
    <source>
        <dbReference type="Proteomes" id="UP000030111"/>
    </source>
</evidence>
<evidence type="ECO:0000256" key="1">
    <source>
        <dbReference type="ARBA" id="ARBA00022676"/>
    </source>
</evidence>
<dbReference type="Gene3D" id="1.20.970.10">
    <property type="entry name" value="Transferase, Pyrimidine Nucleoside Phosphorylase, Chain C"/>
    <property type="match status" value="1"/>
</dbReference>
<dbReference type="GO" id="GO:0000287">
    <property type="term" value="F:magnesium ion binding"/>
    <property type="evidence" value="ECO:0007669"/>
    <property type="project" value="UniProtKB-UniRule"/>
</dbReference>
<comment type="function">
    <text evidence="3">Catalyzes the transfer of the phosphoribosyl group of 5-phosphorylribose-1-pyrophosphate (PRPP) to anthranilate to yield N-(5'-phosphoribosyl)-anthranilate (PRA).</text>
</comment>
<feature type="binding site" evidence="3">
    <location>
        <position position="79"/>
    </location>
    <ligand>
        <name>anthranilate</name>
        <dbReference type="ChEBI" id="CHEBI:16567"/>
        <label>1</label>
    </ligand>
</feature>
<comment type="caution">
    <text evidence="3">Lacks conserved residue(s) required for the propagation of feature annotation.</text>
</comment>
<feature type="binding site" evidence="3">
    <location>
        <position position="110"/>
    </location>
    <ligand>
        <name>anthranilate</name>
        <dbReference type="ChEBI" id="CHEBI:16567"/>
        <label>1</label>
    </ligand>
</feature>
<dbReference type="InterPro" id="IPR017459">
    <property type="entry name" value="Glycosyl_Trfase_fam3_N_dom"/>
</dbReference>
<dbReference type="GO" id="GO:0005829">
    <property type="term" value="C:cytosol"/>
    <property type="evidence" value="ECO:0007669"/>
    <property type="project" value="TreeGrafter"/>
</dbReference>
<proteinExistence type="inferred from homology"/>
<dbReference type="InterPro" id="IPR036320">
    <property type="entry name" value="Glycosyl_Trfase_fam3_N_dom_sf"/>
</dbReference>
<feature type="binding site" evidence="3">
    <location>
        <position position="119"/>
    </location>
    <ligand>
        <name>5-phospho-alpha-D-ribose 1-diphosphate</name>
        <dbReference type="ChEBI" id="CHEBI:58017"/>
    </ligand>
</feature>
<name>A0A0A2MH74_9FLAO</name>
<keyword evidence="3" id="KW-0822">Tryptophan biosynthesis</keyword>
<dbReference type="PANTHER" id="PTHR43285">
    <property type="entry name" value="ANTHRANILATE PHOSPHORIBOSYLTRANSFERASE"/>
    <property type="match status" value="1"/>
</dbReference>
<dbReference type="STRING" id="1121898.GCA_000422725_03189"/>
<feature type="binding site" evidence="3">
    <location>
        <position position="224"/>
    </location>
    <ligand>
        <name>Mg(2+)</name>
        <dbReference type="ChEBI" id="CHEBI:18420"/>
        <label>1</label>
    </ligand>
</feature>
<dbReference type="GO" id="GO:0004048">
    <property type="term" value="F:anthranilate phosphoribosyltransferase activity"/>
    <property type="evidence" value="ECO:0007669"/>
    <property type="project" value="UniProtKB-UniRule"/>
</dbReference>
<evidence type="ECO:0000256" key="2">
    <source>
        <dbReference type="ARBA" id="ARBA00022679"/>
    </source>
</evidence>
<comment type="catalytic activity">
    <reaction evidence="3">
        <text>N-(5-phospho-beta-D-ribosyl)anthranilate + diphosphate = 5-phospho-alpha-D-ribose 1-diphosphate + anthranilate</text>
        <dbReference type="Rhea" id="RHEA:11768"/>
        <dbReference type="ChEBI" id="CHEBI:16567"/>
        <dbReference type="ChEBI" id="CHEBI:18277"/>
        <dbReference type="ChEBI" id="CHEBI:33019"/>
        <dbReference type="ChEBI" id="CHEBI:58017"/>
        <dbReference type="EC" id="2.4.2.18"/>
    </reaction>
</comment>
<dbReference type="OrthoDB" id="9806430at2"/>
<keyword evidence="3" id="KW-0057">Aromatic amino acid biosynthesis</keyword>
<evidence type="ECO:0000256" key="3">
    <source>
        <dbReference type="HAMAP-Rule" id="MF_00211"/>
    </source>
</evidence>
<dbReference type="RefSeq" id="WP_026993297.1">
    <property type="nucleotide sequence ID" value="NZ_JRLY01000016.1"/>
</dbReference>
<comment type="similarity">
    <text evidence="3">Belongs to the anthranilate phosphoribosyltransferase family.</text>
</comment>